<protein>
    <submittedName>
        <fullName evidence="2">VOC family protein</fullName>
    </submittedName>
</protein>
<gene>
    <name evidence="2" type="ORF">F3087_38255</name>
</gene>
<proteinExistence type="predicted"/>
<dbReference type="InterPro" id="IPR004360">
    <property type="entry name" value="Glyas_Fos-R_dOase_dom"/>
</dbReference>
<dbReference type="InterPro" id="IPR029068">
    <property type="entry name" value="Glyas_Bleomycin-R_OHBP_Dase"/>
</dbReference>
<dbReference type="Pfam" id="PF00903">
    <property type="entry name" value="Glyoxalase"/>
    <property type="match status" value="1"/>
</dbReference>
<dbReference type="SUPFAM" id="SSF54593">
    <property type="entry name" value="Glyoxalase/Bleomycin resistance protein/Dihydroxybiphenyl dioxygenase"/>
    <property type="match status" value="1"/>
</dbReference>
<evidence type="ECO:0000313" key="3">
    <source>
        <dbReference type="Proteomes" id="UP000323876"/>
    </source>
</evidence>
<feature type="domain" description="VOC" evidence="1">
    <location>
        <begin position="2"/>
        <end position="115"/>
    </location>
</feature>
<dbReference type="CDD" id="cd06587">
    <property type="entry name" value="VOC"/>
    <property type="match status" value="1"/>
</dbReference>
<dbReference type="OrthoDB" id="9798430at2"/>
<dbReference type="Gene3D" id="3.10.180.10">
    <property type="entry name" value="2,3-Dihydroxybiphenyl 1,2-Dioxygenase, domain 1"/>
    <property type="match status" value="1"/>
</dbReference>
<dbReference type="AlphaFoldDB" id="A0A5N0E249"/>
<keyword evidence="3" id="KW-1185">Reference proteome</keyword>
<name>A0A5N0E249_9NOCA</name>
<dbReference type="EMBL" id="VXLC01000027">
    <property type="protein sequence ID" value="KAA8883046.1"/>
    <property type="molecule type" value="Genomic_DNA"/>
</dbReference>
<evidence type="ECO:0000313" key="2">
    <source>
        <dbReference type="EMBL" id="KAA8883046.1"/>
    </source>
</evidence>
<dbReference type="Proteomes" id="UP000323876">
    <property type="component" value="Unassembled WGS sequence"/>
</dbReference>
<accession>A0A5N0E249</accession>
<dbReference type="PROSITE" id="PS51819">
    <property type="entry name" value="VOC"/>
    <property type="match status" value="1"/>
</dbReference>
<dbReference type="InterPro" id="IPR037523">
    <property type="entry name" value="VOC_core"/>
</dbReference>
<dbReference type="RefSeq" id="WP_150407031.1">
    <property type="nucleotide sequence ID" value="NZ_VXLC01000027.1"/>
</dbReference>
<reference evidence="2 3" key="1">
    <citation type="submission" date="2019-09" db="EMBL/GenBank/DDBJ databases">
        <authorList>
            <person name="Wang X."/>
        </authorList>
    </citation>
    <scope>NUCLEOTIDE SEQUENCE [LARGE SCALE GENOMIC DNA]</scope>
    <source>
        <strain evidence="2 3">CICC 11023</strain>
    </source>
</reference>
<sequence length="222" mass="23554">MKIHEVAISTTDLGTAADFYRDVLELPVVVDGDHVTVEIGLSTLVLTRGESFTGAHHLAFGISPDDFGLARKWLRRRVALIAANGSEVIEGPPGWDSRSVYFRGPDGIVLELIARAADAGVPASIGETPRLLSISEVGIGVPDVQQAVGELAEAYGLDAFTPRLPDFTPVGDHDGLIILVDRERIWFPTEADLPARASVAVRIDAPKGGGTLALSEVARIDG</sequence>
<evidence type="ECO:0000259" key="1">
    <source>
        <dbReference type="PROSITE" id="PS51819"/>
    </source>
</evidence>
<comment type="caution">
    <text evidence="2">The sequence shown here is derived from an EMBL/GenBank/DDBJ whole genome shotgun (WGS) entry which is preliminary data.</text>
</comment>
<organism evidence="2 3">
    <name type="scientific">Nocardia colli</name>
    <dbReference type="NCBI Taxonomy" id="2545717"/>
    <lineage>
        <taxon>Bacteria</taxon>
        <taxon>Bacillati</taxon>
        <taxon>Actinomycetota</taxon>
        <taxon>Actinomycetes</taxon>
        <taxon>Mycobacteriales</taxon>
        <taxon>Nocardiaceae</taxon>
        <taxon>Nocardia</taxon>
    </lineage>
</organism>